<reference evidence="12 13" key="1">
    <citation type="journal article" date="2019" name="Sci. Rep.">
        <title>Comparative genomics of chytrid fungi reveal insights into the obligate biotrophic and pathogenic lifestyle of Synchytrium endobioticum.</title>
        <authorList>
            <person name="van de Vossenberg B.T.L.H."/>
            <person name="Warris S."/>
            <person name="Nguyen H.D.T."/>
            <person name="van Gent-Pelzer M.P.E."/>
            <person name="Joly D.L."/>
            <person name="van de Geest H.C."/>
            <person name="Bonants P.J.M."/>
            <person name="Smith D.S."/>
            <person name="Levesque C.A."/>
            <person name="van der Lee T.A.J."/>
        </authorList>
    </citation>
    <scope>NUCLEOTIDE SEQUENCE [LARGE SCALE GENOMIC DNA]</scope>
    <source>
        <strain evidence="12 13">JEL517</strain>
    </source>
</reference>
<evidence type="ECO:0000256" key="5">
    <source>
        <dbReference type="ARBA" id="ARBA00022946"/>
    </source>
</evidence>
<evidence type="ECO:0000256" key="4">
    <source>
        <dbReference type="ARBA" id="ARBA00022723"/>
    </source>
</evidence>
<dbReference type="PANTHER" id="PTHR43380">
    <property type="entry name" value="2-OXOISOVALERATE DEHYDROGENASE SUBUNIT ALPHA, MITOCHONDRIAL"/>
    <property type="match status" value="1"/>
</dbReference>
<dbReference type="Gene3D" id="3.40.50.970">
    <property type="match status" value="1"/>
</dbReference>
<dbReference type="SUPFAM" id="SSF52518">
    <property type="entry name" value="Thiamin diphosphate-binding fold (THDP-binding)"/>
    <property type="match status" value="1"/>
</dbReference>
<dbReference type="GO" id="GO:0046872">
    <property type="term" value="F:metal ion binding"/>
    <property type="evidence" value="ECO:0007669"/>
    <property type="project" value="UniProtKB-KW"/>
</dbReference>
<dbReference type="AlphaFoldDB" id="A0A507BYX3"/>
<dbReference type="GO" id="GO:0003863">
    <property type="term" value="F:branched-chain 2-oxo acid dehydrogenase activity"/>
    <property type="evidence" value="ECO:0007669"/>
    <property type="project" value="UniProtKB-EC"/>
</dbReference>
<protein>
    <recommendedName>
        <fullName evidence="9">2-oxoisovalerate dehydrogenase subunit alpha</fullName>
        <ecNumber evidence="9">1.2.4.4</ecNumber>
    </recommendedName>
    <alternativeName>
        <fullName evidence="9">Branched-chain alpha-keto acid dehydrogenase E1 component alpha chain</fullName>
    </alternativeName>
</protein>
<name>A0A507BYX3_9FUNG</name>
<feature type="domain" description="Dehydrogenase E1 component" evidence="11">
    <location>
        <begin position="101"/>
        <end position="407"/>
    </location>
</feature>
<comment type="subcellular location">
    <subcellularLocation>
        <location evidence="2">Mitochondrion matrix</location>
    </subcellularLocation>
</comment>
<evidence type="ECO:0000256" key="6">
    <source>
        <dbReference type="ARBA" id="ARBA00022958"/>
    </source>
</evidence>
<evidence type="ECO:0000259" key="11">
    <source>
        <dbReference type="Pfam" id="PF00676"/>
    </source>
</evidence>
<keyword evidence="7 9" id="KW-0560">Oxidoreductase</keyword>
<organism evidence="12 13">
    <name type="scientific">Synchytrium microbalum</name>
    <dbReference type="NCBI Taxonomy" id="1806994"/>
    <lineage>
        <taxon>Eukaryota</taxon>
        <taxon>Fungi</taxon>
        <taxon>Fungi incertae sedis</taxon>
        <taxon>Chytridiomycota</taxon>
        <taxon>Chytridiomycota incertae sedis</taxon>
        <taxon>Chytridiomycetes</taxon>
        <taxon>Synchytriales</taxon>
        <taxon>Synchytriaceae</taxon>
        <taxon>Synchytrium</taxon>
    </lineage>
</organism>
<keyword evidence="5" id="KW-0809">Transit peptide</keyword>
<dbReference type="EMBL" id="QEAO01000031">
    <property type="protein sequence ID" value="TPX32318.1"/>
    <property type="molecule type" value="Genomic_DNA"/>
</dbReference>
<sequence length="450" mass="49830">MIQTRRLLNLARLATRTIHSSAVQHEAVANDHAAAANKNISAKSGANVSFPGAPQSVYTETLTFLKSFPTIPTYRVLDLDGTVMVPSEEPKIPDQKLVQMYKTMLTINALDLVLYEAQRQGRISFYMTSYGEEATHLGSAAALSDSDVVFAQYREIGVLLHRNFPLSSIMNQCYSNDADLGKGRQMPVHYGSKEHSFQTISSPLGTQLPQAAGAAYALKLRSQRSSGGKGDGNVVICYFGEGAASEGDFHAALNLAAVTSSPVIFFCRNNGYAISTPSNEQYRGDGIASRGHGYGIETVRVDGNDILAVYNAVSVSRKKALAEAKPILVEALTYRVSHHSTSDDSSAYRSKKEVSDWQQQDSPTSRFRKYMERRGLWNDEMEKSHKKTARADILKAFQDAEKRKKPALSELFTDVYDEIPWHLKEQEKELADIIAKRPEHYDVSNYIKSA</sequence>
<dbReference type="FunFam" id="3.40.50.970:FF:000015">
    <property type="entry name" value="2-oxoisovalerate dehydrogenase subunit alpha"/>
    <property type="match status" value="1"/>
</dbReference>
<evidence type="ECO:0000256" key="8">
    <source>
        <dbReference type="ARBA" id="ARBA00023128"/>
    </source>
</evidence>
<evidence type="ECO:0000256" key="10">
    <source>
        <dbReference type="SAM" id="MobiDB-lite"/>
    </source>
</evidence>
<keyword evidence="6" id="KW-0630">Potassium</keyword>
<comment type="cofactor">
    <cofactor evidence="1 9">
        <name>thiamine diphosphate</name>
        <dbReference type="ChEBI" id="CHEBI:58937"/>
    </cofactor>
</comment>
<evidence type="ECO:0000256" key="2">
    <source>
        <dbReference type="ARBA" id="ARBA00004305"/>
    </source>
</evidence>
<keyword evidence="4" id="KW-0479">Metal-binding</keyword>
<evidence type="ECO:0000313" key="13">
    <source>
        <dbReference type="Proteomes" id="UP000319731"/>
    </source>
</evidence>
<dbReference type="Pfam" id="PF00676">
    <property type="entry name" value="E1_dh"/>
    <property type="match status" value="1"/>
</dbReference>
<comment type="similarity">
    <text evidence="3 9">Belongs to the BCKDHA family.</text>
</comment>
<comment type="caution">
    <text evidence="12">The sequence shown here is derived from an EMBL/GenBank/DDBJ whole genome shotgun (WGS) entry which is preliminary data.</text>
</comment>
<evidence type="ECO:0000256" key="7">
    <source>
        <dbReference type="ARBA" id="ARBA00023002"/>
    </source>
</evidence>
<proteinExistence type="inferred from homology"/>
<dbReference type="InterPro" id="IPR029061">
    <property type="entry name" value="THDP-binding"/>
</dbReference>
<evidence type="ECO:0000256" key="1">
    <source>
        <dbReference type="ARBA" id="ARBA00001964"/>
    </source>
</evidence>
<dbReference type="EC" id="1.2.4.4" evidence="9"/>
<dbReference type="Proteomes" id="UP000319731">
    <property type="component" value="Unassembled WGS sequence"/>
</dbReference>
<evidence type="ECO:0000313" key="12">
    <source>
        <dbReference type="EMBL" id="TPX32318.1"/>
    </source>
</evidence>
<evidence type="ECO:0000256" key="3">
    <source>
        <dbReference type="ARBA" id="ARBA00008646"/>
    </source>
</evidence>
<dbReference type="InterPro" id="IPR050771">
    <property type="entry name" value="Alpha-ketoacid_DH_E1_comp"/>
</dbReference>
<gene>
    <name evidence="12" type="ORF">SmJEL517_g04526</name>
</gene>
<dbReference type="GO" id="GO:0005759">
    <property type="term" value="C:mitochondrial matrix"/>
    <property type="evidence" value="ECO:0007669"/>
    <property type="project" value="UniProtKB-SubCell"/>
</dbReference>
<comment type="catalytic activity">
    <reaction evidence="9">
        <text>N(6)-[(R)-lipoyl]-L-lysyl-[protein] + 3-methyl-2-oxobutanoate + H(+) = N(6)-[(R)-S(8)-2-methylpropanoyldihydrolipoyl]-L-lysyl-[protein] + CO2</text>
        <dbReference type="Rhea" id="RHEA:13457"/>
        <dbReference type="Rhea" id="RHEA-COMP:10474"/>
        <dbReference type="Rhea" id="RHEA-COMP:10497"/>
        <dbReference type="ChEBI" id="CHEBI:11851"/>
        <dbReference type="ChEBI" id="CHEBI:15378"/>
        <dbReference type="ChEBI" id="CHEBI:16526"/>
        <dbReference type="ChEBI" id="CHEBI:83099"/>
        <dbReference type="ChEBI" id="CHEBI:83142"/>
        <dbReference type="EC" id="1.2.4.4"/>
    </reaction>
</comment>
<feature type="compositionally biased region" description="Polar residues" evidence="10">
    <location>
        <begin position="356"/>
        <end position="365"/>
    </location>
</feature>
<dbReference type="PANTHER" id="PTHR43380:SF1">
    <property type="entry name" value="2-OXOISOVALERATE DEHYDROGENASE SUBUNIT ALPHA, MITOCHONDRIAL"/>
    <property type="match status" value="1"/>
</dbReference>
<dbReference type="OrthoDB" id="3845at2759"/>
<dbReference type="CDD" id="cd02000">
    <property type="entry name" value="TPP_E1_PDC_ADC_BCADC"/>
    <property type="match status" value="1"/>
</dbReference>
<dbReference type="GO" id="GO:0009083">
    <property type="term" value="P:branched-chain amino acid catabolic process"/>
    <property type="evidence" value="ECO:0007669"/>
    <property type="project" value="TreeGrafter"/>
</dbReference>
<dbReference type="STRING" id="1806994.A0A507BYX3"/>
<dbReference type="RefSeq" id="XP_031023543.1">
    <property type="nucleotide sequence ID" value="XM_031170454.1"/>
</dbReference>
<keyword evidence="8" id="KW-0496">Mitochondrion</keyword>
<dbReference type="GeneID" id="42005751"/>
<dbReference type="InterPro" id="IPR001017">
    <property type="entry name" value="DH_E1"/>
</dbReference>
<keyword evidence="9" id="KW-0786">Thiamine pyrophosphate</keyword>
<feature type="region of interest" description="Disordered" evidence="10">
    <location>
        <begin position="340"/>
        <end position="365"/>
    </location>
</feature>
<comment type="function">
    <text evidence="9">The branched-chain alpha-keto dehydrogenase complex catalyzes the overall conversion of alpha-keto acids to acyl-CoA and CO(2). It contains multiple copies of three enzymatic components: branched-chain alpha-keto acid decarboxylase (E1), lipoamide acyltransferase (E2) and lipoamide dehydrogenase (E3).</text>
</comment>
<evidence type="ECO:0000256" key="9">
    <source>
        <dbReference type="RuleBase" id="RU365014"/>
    </source>
</evidence>
<keyword evidence="13" id="KW-1185">Reference proteome</keyword>
<accession>A0A507BYX3</accession>